<organism evidence="4 5">
    <name type="scientific">Aspergillus wentii DTO 134E9</name>
    <dbReference type="NCBI Taxonomy" id="1073089"/>
    <lineage>
        <taxon>Eukaryota</taxon>
        <taxon>Fungi</taxon>
        <taxon>Dikarya</taxon>
        <taxon>Ascomycota</taxon>
        <taxon>Pezizomycotina</taxon>
        <taxon>Eurotiomycetes</taxon>
        <taxon>Eurotiomycetidae</taxon>
        <taxon>Eurotiales</taxon>
        <taxon>Aspergillaceae</taxon>
        <taxon>Aspergillus</taxon>
        <taxon>Aspergillus subgen. Cremei</taxon>
    </lineage>
</organism>
<dbReference type="CDD" id="cd05259">
    <property type="entry name" value="PCBER_SDR_a"/>
    <property type="match status" value="1"/>
</dbReference>
<evidence type="ECO:0000256" key="2">
    <source>
        <dbReference type="ARBA" id="ARBA00023002"/>
    </source>
</evidence>
<dbReference type="VEuPathDB" id="FungiDB:ASPWEDRAFT_41103"/>
<dbReference type="AlphaFoldDB" id="A0A1L9RLP7"/>
<dbReference type="Pfam" id="PF05368">
    <property type="entry name" value="NmrA"/>
    <property type="match status" value="1"/>
</dbReference>
<dbReference type="PANTHER" id="PTHR47706">
    <property type="entry name" value="NMRA-LIKE FAMILY PROTEIN"/>
    <property type="match status" value="1"/>
</dbReference>
<dbReference type="Gene3D" id="3.40.50.720">
    <property type="entry name" value="NAD(P)-binding Rossmann-like Domain"/>
    <property type="match status" value="1"/>
</dbReference>
<dbReference type="PANTHER" id="PTHR47706:SF7">
    <property type="entry name" value="CIPA-LIKE, PUTATIVE (AFU_ORTHOLOGUE AFUA_1G01630)-RELATED"/>
    <property type="match status" value="1"/>
</dbReference>
<dbReference type="OrthoDB" id="419598at2759"/>
<evidence type="ECO:0000259" key="3">
    <source>
        <dbReference type="Pfam" id="PF05368"/>
    </source>
</evidence>
<evidence type="ECO:0000256" key="1">
    <source>
        <dbReference type="ARBA" id="ARBA00022857"/>
    </source>
</evidence>
<dbReference type="InterPro" id="IPR008030">
    <property type="entry name" value="NmrA-like"/>
</dbReference>
<dbReference type="SUPFAM" id="SSF51735">
    <property type="entry name" value="NAD(P)-binding Rossmann-fold domains"/>
    <property type="match status" value="1"/>
</dbReference>
<keyword evidence="2" id="KW-0560">Oxidoreductase</keyword>
<protein>
    <recommendedName>
        <fullName evidence="3">NmrA-like domain-containing protein</fullName>
    </recommendedName>
</protein>
<proteinExistence type="predicted"/>
<dbReference type="GeneID" id="63751322"/>
<dbReference type="InterPro" id="IPR036291">
    <property type="entry name" value="NAD(P)-bd_dom_sf"/>
</dbReference>
<feature type="domain" description="NmrA-like" evidence="3">
    <location>
        <begin position="18"/>
        <end position="162"/>
    </location>
</feature>
<dbReference type="STRING" id="1073089.A0A1L9RLP7"/>
<dbReference type="RefSeq" id="XP_040689546.1">
    <property type="nucleotide sequence ID" value="XM_040835474.1"/>
</dbReference>
<name>A0A1L9RLP7_ASPWE</name>
<dbReference type="Proteomes" id="UP000184383">
    <property type="component" value="Unassembled WGS sequence"/>
</dbReference>
<keyword evidence="1" id="KW-0521">NADP</keyword>
<sequence length="332" mass="36979">MAPKYARDQPDGFTNQIERVAIVGAGGQIGSYFVRALLETGKHRLTAITRKSSNTLPKGVHEVEVDYDDEATLVHALQDQQFLIITMAVTAPAGTQSKIIRAAAKAGVPYVMPSWYGADIERKNLLKDLPIRADWTNVTEEISSLGVSSWIAYTTGFWYEFSLLGAPDAYGFDIKNRHFTIIDDGDVAINTSTYAQCGRGLAKLLSLKELPEDESDRSKTLSQFRNSTLYVSSFRLTQRDMFDSLKRVTGTDDADWTISNETSAQRWRDGRDELQSGQYTGFIKQLYSRIFFPGGDGDYETTPGTHNAVLGLPKEDLDEATRRSVEIFGSEK</sequence>
<reference evidence="5" key="1">
    <citation type="journal article" date="2017" name="Genome Biol.">
        <title>Comparative genomics reveals high biological diversity and specific adaptations in the industrially and medically important fungal genus Aspergillus.</title>
        <authorList>
            <person name="de Vries R.P."/>
            <person name="Riley R."/>
            <person name="Wiebenga A."/>
            <person name="Aguilar-Osorio G."/>
            <person name="Amillis S."/>
            <person name="Uchima C.A."/>
            <person name="Anderluh G."/>
            <person name="Asadollahi M."/>
            <person name="Askin M."/>
            <person name="Barry K."/>
            <person name="Battaglia E."/>
            <person name="Bayram O."/>
            <person name="Benocci T."/>
            <person name="Braus-Stromeyer S.A."/>
            <person name="Caldana C."/>
            <person name="Canovas D."/>
            <person name="Cerqueira G.C."/>
            <person name="Chen F."/>
            <person name="Chen W."/>
            <person name="Choi C."/>
            <person name="Clum A."/>
            <person name="Dos Santos R.A."/>
            <person name="Damasio A.R."/>
            <person name="Diallinas G."/>
            <person name="Emri T."/>
            <person name="Fekete E."/>
            <person name="Flipphi M."/>
            <person name="Freyberg S."/>
            <person name="Gallo A."/>
            <person name="Gournas C."/>
            <person name="Habgood R."/>
            <person name="Hainaut M."/>
            <person name="Harispe M.L."/>
            <person name="Henrissat B."/>
            <person name="Hilden K.S."/>
            <person name="Hope R."/>
            <person name="Hossain A."/>
            <person name="Karabika E."/>
            <person name="Karaffa L."/>
            <person name="Karanyi Z."/>
            <person name="Krasevec N."/>
            <person name="Kuo A."/>
            <person name="Kusch H."/>
            <person name="LaButti K."/>
            <person name="Lagendijk E.L."/>
            <person name="Lapidus A."/>
            <person name="Levasseur A."/>
            <person name="Lindquist E."/>
            <person name="Lipzen A."/>
            <person name="Logrieco A.F."/>
            <person name="MacCabe A."/>
            <person name="Maekelae M.R."/>
            <person name="Malavazi I."/>
            <person name="Melin P."/>
            <person name="Meyer V."/>
            <person name="Mielnichuk N."/>
            <person name="Miskei M."/>
            <person name="Molnar A.P."/>
            <person name="Mule G."/>
            <person name="Ngan C.Y."/>
            <person name="Orejas M."/>
            <person name="Orosz E."/>
            <person name="Ouedraogo J.P."/>
            <person name="Overkamp K.M."/>
            <person name="Park H.-S."/>
            <person name="Perrone G."/>
            <person name="Piumi F."/>
            <person name="Punt P.J."/>
            <person name="Ram A.F."/>
            <person name="Ramon A."/>
            <person name="Rauscher S."/>
            <person name="Record E."/>
            <person name="Riano-Pachon D.M."/>
            <person name="Robert V."/>
            <person name="Roehrig J."/>
            <person name="Ruller R."/>
            <person name="Salamov A."/>
            <person name="Salih N.S."/>
            <person name="Samson R.A."/>
            <person name="Sandor E."/>
            <person name="Sanguinetti M."/>
            <person name="Schuetze T."/>
            <person name="Sepcic K."/>
            <person name="Shelest E."/>
            <person name="Sherlock G."/>
            <person name="Sophianopoulou V."/>
            <person name="Squina F.M."/>
            <person name="Sun H."/>
            <person name="Susca A."/>
            <person name="Todd R.B."/>
            <person name="Tsang A."/>
            <person name="Unkles S.E."/>
            <person name="van de Wiele N."/>
            <person name="van Rossen-Uffink D."/>
            <person name="Oliveira J.V."/>
            <person name="Vesth T.C."/>
            <person name="Visser J."/>
            <person name="Yu J.-H."/>
            <person name="Zhou M."/>
            <person name="Andersen M.R."/>
            <person name="Archer D.B."/>
            <person name="Baker S.E."/>
            <person name="Benoit I."/>
            <person name="Brakhage A.A."/>
            <person name="Braus G.H."/>
            <person name="Fischer R."/>
            <person name="Frisvad J.C."/>
            <person name="Goldman G.H."/>
            <person name="Houbraken J."/>
            <person name="Oakley B."/>
            <person name="Pocsi I."/>
            <person name="Scazzocchio C."/>
            <person name="Seiboth B."/>
            <person name="vanKuyk P.A."/>
            <person name="Wortman J."/>
            <person name="Dyer P.S."/>
            <person name="Grigoriev I.V."/>
        </authorList>
    </citation>
    <scope>NUCLEOTIDE SEQUENCE [LARGE SCALE GENOMIC DNA]</scope>
    <source>
        <strain evidence="5">DTO 134E9</strain>
    </source>
</reference>
<dbReference type="InterPro" id="IPR045312">
    <property type="entry name" value="PCBER-like"/>
</dbReference>
<dbReference type="InterPro" id="IPR051609">
    <property type="entry name" value="NmrA/Isoflavone_reductase-like"/>
</dbReference>
<dbReference type="EMBL" id="KV878212">
    <property type="protein sequence ID" value="OJJ35870.1"/>
    <property type="molecule type" value="Genomic_DNA"/>
</dbReference>
<accession>A0A1L9RLP7</accession>
<evidence type="ECO:0000313" key="4">
    <source>
        <dbReference type="EMBL" id="OJJ35870.1"/>
    </source>
</evidence>
<gene>
    <name evidence="4" type="ORF">ASPWEDRAFT_41103</name>
</gene>
<dbReference type="GO" id="GO:0016491">
    <property type="term" value="F:oxidoreductase activity"/>
    <property type="evidence" value="ECO:0007669"/>
    <property type="project" value="UniProtKB-KW"/>
</dbReference>
<keyword evidence="5" id="KW-1185">Reference proteome</keyword>
<evidence type="ECO:0000313" key="5">
    <source>
        <dbReference type="Proteomes" id="UP000184383"/>
    </source>
</evidence>